<dbReference type="AlphaFoldDB" id="A0AA87ZFX0"/>
<dbReference type="Gramene" id="FCD_00006827-RA">
    <property type="protein sequence ID" value="FCD_00006827-RA:cds"/>
    <property type="gene ID" value="FCD_00006827"/>
</dbReference>
<accession>A0AA87ZFX0</accession>
<gene>
    <name evidence="1" type="ORF">TIFTF001_003643</name>
</gene>
<evidence type="ECO:0000313" key="2">
    <source>
        <dbReference type="Proteomes" id="UP001187192"/>
    </source>
</evidence>
<organism evidence="1 2">
    <name type="scientific">Ficus carica</name>
    <name type="common">Common fig</name>
    <dbReference type="NCBI Taxonomy" id="3494"/>
    <lineage>
        <taxon>Eukaryota</taxon>
        <taxon>Viridiplantae</taxon>
        <taxon>Streptophyta</taxon>
        <taxon>Embryophyta</taxon>
        <taxon>Tracheophyta</taxon>
        <taxon>Spermatophyta</taxon>
        <taxon>Magnoliopsida</taxon>
        <taxon>eudicotyledons</taxon>
        <taxon>Gunneridae</taxon>
        <taxon>Pentapetalae</taxon>
        <taxon>rosids</taxon>
        <taxon>fabids</taxon>
        <taxon>Rosales</taxon>
        <taxon>Moraceae</taxon>
        <taxon>Ficeae</taxon>
        <taxon>Ficus</taxon>
    </lineage>
</organism>
<comment type="caution">
    <text evidence="1">The sequence shown here is derived from an EMBL/GenBank/DDBJ whole genome shotgun (WGS) entry which is preliminary data.</text>
</comment>
<proteinExistence type="predicted"/>
<dbReference type="Proteomes" id="UP001187192">
    <property type="component" value="Unassembled WGS sequence"/>
</dbReference>
<dbReference type="EMBL" id="BTGU01000003">
    <property type="protein sequence ID" value="GMN32374.1"/>
    <property type="molecule type" value="Genomic_DNA"/>
</dbReference>
<evidence type="ECO:0000313" key="1">
    <source>
        <dbReference type="EMBL" id="GMN32374.1"/>
    </source>
</evidence>
<sequence>MEVLWEGDLNRSIRKLWEDNHNAIATLQQPENKNYEQEKAAH</sequence>
<protein>
    <submittedName>
        <fullName evidence="1">Uncharacterized protein</fullName>
    </submittedName>
</protein>
<name>A0AA87ZFX0_FICCA</name>
<keyword evidence="2" id="KW-1185">Reference proteome</keyword>
<reference evidence="1" key="1">
    <citation type="submission" date="2023-07" db="EMBL/GenBank/DDBJ databases">
        <title>draft genome sequence of fig (Ficus carica).</title>
        <authorList>
            <person name="Takahashi T."/>
            <person name="Nishimura K."/>
        </authorList>
    </citation>
    <scope>NUCLEOTIDE SEQUENCE</scope>
</reference>